<sequence length="350" mass="40142">MNNYDWLNITIKLILCPVAVAFFIWASCAIWFQAPFGTLMRIAIIALWLGVLIWYLWGERHPAPWPRRAVFLCLCLAILGWWVTIKPSLNRIWAAEVAHTVTGTVNGNMVTLNNIRDFEWESESKYQIRWKSETYDLSTITSTDAFLSYWTGPAIAHTLVSFGFADGRHIVFSAEIRKEHHEKFSTIGGFFRNFELAMIAAEESDIIFTRTNIRGEQVYRYPIDIQPETAKTLFLSYVENANRLAKEPEFYNTLLTNCTTVIYEMAKLMDPGIVFDYRILLSGYAPYYLYDHELISTSDTAEHTVAKAHINELAKGDAKDYSRRIRQPVSLGQLDKMPAPSFKIISPALP</sequence>
<keyword evidence="1" id="KW-0812">Transmembrane</keyword>
<dbReference type="AlphaFoldDB" id="A0A841LSW1"/>
<proteinExistence type="predicted"/>
<name>A0A841LSW1_9HYPH</name>
<evidence type="ECO:0000313" key="4">
    <source>
        <dbReference type="Proteomes" id="UP000555393"/>
    </source>
</evidence>
<feature type="domain" description="Lnb N-terminal periplasmic" evidence="2">
    <location>
        <begin position="127"/>
        <end position="281"/>
    </location>
</feature>
<gene>
    <name evidence="3" type="ORF">FHS77_000498</name>
</gene>
<keyword evidence="1" id="KW-0472">Membrane</keyword>
<evidence type="ECO:0000259" key="2">
    <source>
        <dbReference type="Pfam" id="PF13387"/>
    </source>
</evidence>
<feature type="transmembrane region" description="Helical" evidence="1">
    <location>
        <begin position="69"/>
        <end position="85"/>
    </location>
</feature>
<feature type="transmembrane region" description="Helical" evidence="1">
    <location>
        <begin position="12"/>
        <end position="32"/>
    </location>
</feature>
<evidence type="ECO:0000313" key="3">
    <source>
        <dbReference type="EMBL" id="MBB6259990.1"/>
    </source>
</evidence>
<keyword evidence="1" id="KW-1133">Transmembrane helix</keyword>
<dbReference type="Pfam" id="PF13387">
    <property type="entry name" value="Lnb_N"/>
    <property type="match status" value="1"/>
</dbReference>
<keyword evidence="4" id="KW-1185">Reference proteome</keyword>
<accession>A0A841LSW1</accession>
<protein>
    <recommendedName>
        <fullName evidence="2">Lnb N-terminal periplasmic domain-containing protein</fullName>
    </recommendedName>
</protein>
<dbReference type="InterPro" id="IPR025178">
    <property type="entry name" value="Lnb_N"/>
</dbReference>
<dbReference type="RefSeq" id="WP_184219464.1">
    <property type="nucleotide sequence ID" value="NZ_JACIIU010000001.1"/>
</dbReference>
<feature type="transmembrane region" description="Helical" evidence="1">
    <location>
        <begin position="38"/>
        <end position="57"/>
    </location>
</feature>
<comment type="caution">
    <text evidence="3">The sequence shown here is derived from an EMBL/GenBank/DDBJ whole genome shotgun (WGS) entry which is preliminary data.</text>
</comment>
<dbReference type="Proteomes" id="UP000555393">
    <property type="component" value="Unassembled WGS sequence"/>
</dbReference>
<reference evidence="3 4" key="1">
    <citation type="submission" date="2020-08" db="EMBL/GenBank/DDBJ databases">
        <title>Genomic Encyclopedia of Type Strains, Phase IV (KMG-IV): sequencing the most valuable type-strain genomes for metagenomic binning, comparative biology and taxonomic classification.</title>
        <authorList>
            <person name="Goeker M."/>
        </authorList>
    </citation>
    <scope>NUCLEOTIDE SEQUENCE [LARGE SCALE GENOMIC DNA]</scope>
    <source>
        <strain evidence="3 4">DSM 22336</strain>
    </source>
</reference>
<dbReference type="EMBL" id="JACIIU010000001">
    <property type="protein sequence ID" value="MBB6259990.1"/>
    <property type="molecule type" value="Genomic_DNA"/>
</dbReference>
<evidence type="ECO:0000256" key="1">
    <source>
        <dbReference type="SAM" id="Phobius"/>
    </source>
</evidence>
<organism evidence="3 4">
    <name type="scientific">Paenochrobactrum gallinarii</name>
    <dbReference type="NCBI Taxonomy" id="643673"/>
    <lineage>
        <taxon>Bacteria</taxon>
        <taxon>Pseudomonadati</taxon>
        <taxon>Pseudomonadota</taxon>
        <taxon>Alphaproteobacteria</taxon>
        <taxon>Hyphomicrobiales</taxon>
        <taxon>Brucellaceae</taxon>
        <taxon>Paenochrobactrum</taxon>
    </lineage>
</organism>